<dbReference type="Pfam" id="PF00436">
    <property type="entry name" value="SSB"/>
    <property type="match status" value="1"/>
</dbReference>
<dbReference type="AlphaFoldDB" id="A0A383B9F1"/>
<dbReference type="InterPro" id="IPR012340">
    <property type="entry name" value="NA-bd_OB-fold"/>
</dbReference>
<dbReference type="PANTHER" id="PTHR10302:SF27">
    <property type="entry name" value="SINGLE-STRANDED DNA-BINDING PROTEIN"/>
    <property type="match status" value="1"/>
</dbReference>
<evidence type="ECO:0000256" key="1">
    <source>
        <dbReference type="ARBA" id="ARBA00023125"/>
    </source>
</evidence>
<dbReference type="GO" id="GO:0006260">
    <property type="term" value="P:DNA replication"/>
    <property type="evidence" value="ECO:0007669"/>
    <property type="project" value="InterPro"/>
</dbReference>
<dbReference type="EMBL" id="UINC01198596">
    <property type="protein sequence ID" value="SVE16622.1"/>
    <property type="molecule type" value="Genomic_DNA"/>
</dbReference>
<dbReference type="GO" id="GO:0003697">
    <property type="term" value="F:single-stranded DNA binding"/>
    <property type="evidence" value="ECO:0007669"/>
    <property type="project" value="InterPro"/>
</dbReference>
<accession>A0A383B9F1</accession>
<organism evidence="3">
    <name type="scientific">marine metagenome</name>
    <dbReference type="NCBI Taxonomy" id="408172"/>
    <lineage>
        <taxon>unclassified sequences</taxon>
        <taxon>metagenomes</taxon>
        <taxon>ecological metagenomes</taxon>
    </lineage>
</organism>
<dbReference type="NCBIfam" id="TIGR00621">
    <property type="entry name" value="ssb"/>
    <property type="match status" value="1"/>
</dbReference>
<sequence>MAGVNKVILMGNLGSDPEVRYTPNGKAVAQFSLATSRQWKDNTGQRQEKTEWHRIVAWGKTAELCGEYLSKGRQVYLEGEIQYRTWDDKEGNKRYTTEINAREVQFIGGRNDSGGGGGGGYGGGGGGGGYGGG</sequence>
<dbReference type="GO" id="GO:0009295">
    <property type="term" value="C:nucleoid"/>
    <property type="evidence" value="ECO:0007669"/>
    <property type="project" value="TreeGrafter"/>
</dbReference>
<dbReference type="InterPro" id="IPR000424">
    <property type="entry name" value="Primosome_PriB/ssb"/>
</dbReference>
<feature type="non-terminal residue" evidence="3">
    <location>
        <position position="133"/>
    </location>
</feature>
<evidence type="ECO:0000256" key="2">
    <source>
        <dbReference type="SAM" id="MobiDB-lite"/>
    </source>
</evidence>
<protein>
    <recommendedName>
        <fullName evidence="4">Single-stranded DNA-binding protein</fullName>
    </recommendedName>
</protein>
<evidence type="ECO:0000313" key="3">
    <source>
        <dbReference type="EMBL" id="SVE16622.1"/>
    </source>
</evidence>
<dbReference type="PANTHER" id="PTHR10302">
    <property type="entry name" value="SINGLE-STRANDED DNA-BINDING PROTEIN"/>
    <property type="match status" value="1"/>
</dbReference>
<gene>
    <name evidence="3" type="ORF">METZ01_LOCUS469476</name>
</gene>
<feature type="region of interest" description="Disordered" evidence="2">
    <location>
        <begin position="107"/>
        <end position="133"/>
    </location>
</feature>
<evidence type="ECO:0008006" key="4">
    <source>
        <dbReference type="Google" id="ProtNLM"/>
    </source>
</evidence>
<keyword evidence="1" id="KW-0238">DNA-binding</keyword>
<feature type="compositionally biased region" description="Gly residues" evidence="2">
    <location>
        <begin position="111"/>
        <end position="133"/>
    </location>
</feature>
<dbReference type="PROSITE" id="PS50935">
    <property type="entry name" value="SSB"/>
    <property type="match status" value="1"/>
</dbReference>
<proteinExistence type="inferred from homology"/>
<dbReference type="InterPro" id="IPR011344">
    <property type="entry name" value="ssDNA-bd"/>
</dbReference>
<dbReference type="PIRSF" id="PIRSF002070">
    <property type="entry name" value="SSB"/>
    <property type="match status" value="1"/>
</dbReference>
<dbReference type="HAMAP" id="MF_00984">
    <property type="entry name" value="SSB"/>
    <property type="match status" value="1"/>
</dbReference>
<dbReference type="SUPFAM" id="SSF50249">
    <property type="entry name" value="Nucleic acid-binding proteins"/>
    <property type="match status" value="1"/>
</dbReference>
<reference evidence="3" key="1">
    <citation type="submission" date="2018-05" db="EMBL/GenBank/DDBJ databases">
        <authorList>
            <person name="Lanie J.A."/>
            <person name="Ng W.-L."/>
            <person name="Kazmierczak K.M."/>
            <person name="Andrzejewski T.M."/>
            <person name="Davidsen T.M."/>
            <person name="Wayne K.J."/>
            <person name="Tettelin H."/>
            <person name="Glass J.I."/>
            <person name="Rusch D."/>
            <person name="Podicherti R."/>
            <person name="Tsui H.-C.T."/>
            <person name="Winkler M.E."/>
        </authorList>
    </citation>
    <scope>NUCLEOTIDE SEQUENCE</scope>
</reference>
<dbReference type="Gene3D" id="2.40.50.140">
    <property type="entry name" value="Nucleic acid-binding proteins"/>
    <property type="match status" value="1"/>
</dbReference>
<name>A0A383B9F1_9ZZZZ</name>
<dbReference type="CDD" id="cd04496">
    <property type="entry name" value="SSB_OBF"/>
    <property type="match status" value="1"/>
</dbReference>